<name>A0A3Q3WKA9_MOLML</name>
<reference evidence="11" key="2">
    <citation type="submission" date="2025-09" db="UniProtKB">
        <authorList>
            <consortium name="Ensembl"/>
        </authorList>
    </citation>
    <scope>IDENTIFICATION</scope>
</reference>
<evidence type="ECO:0000256" key="4">
    <source>
        <dbReference type="ARBA" id="ARBA00022989"/>
    </source>
</evidence>
<keyword evidence="4" id="KW-1133">Transmembrane helix</keyword>
<organism evidence="11 12">
    <name type="scientific">Mola mola</name>
    <name type="common">Ocean sunfish</name>
    <name type="synonym">Tetraodon mola</name>
    <dbReference type="NCBI Taxonomy" id="94237"/>
    <lineage>
        <taxon>Eukaryota</taxon>
        <taxon>Metazoa</taxon>
        <taxon>Chordata</taxon>
        <taxon>Craniata</taxon>
        <taxon>Vertebrata</taxon>
        <taxon>Euteleostomi</taxon>
        <taxon>Actinopterygii</taxon>
        <taxon>Neopterygii</taxon>
        <taxon>Teleostei</taxon>
        <taxon>Neoteleostei</taxon>
        <taxon>Acanthomorphata</taxon>
        <taxon>Eupercaria</taxon>
        <taxon>Tetraodontiformes</taxon>
        <taxon>Molidae</taxon>
        <taxon>Mola</taxon>
    </lineage>
</organism>
<evidence type="ECO:0000313" key="12">
    <source>
        <dbReference type="Proteomes" id="UP000261620"/>
    </source>
</evidence>
<dbReference type="InterPro" id="IPR036034">
    <property type="entry name" value="PDZ_sf"/>
</dbReference>
<dbReference type="PANTHER" id="PTHR23119:SF51">
    <property type="entry name" value="DISKS LARGE 1 TUMOR SUPPRESSOR PROTEIN"/>
    <property type="match status" value="1"/>
</dbReference>
<evidence type="ECO:0000256" key="6">
    <source>
        <dbReference type="ARBA" id="ARBA00023136"/>
    </source>
</evidence>
<dbReference type="InterPro" id="IPR001478">
    <property type="entry name" value="PDZ"/>
</dbReference>
<sequence>CLDKMSDSSPKVVDVKLKRGSAGLGFNIVGGVDQHYVANDSGIYVSKIKEDGPAALDGRLQEGDKILTINGVILDDRTHKDAVELFITAGDDVELRLPTQTNGPTGPQPEIKLSVSPLGILAALVGAATPHLMSLYNF</sequence>
<dbReference type="GO" id="GO:0019901">
    <property type="term" value="F:protein kinase binding"/>
    <property type="evidence" value="ECO:0007669"/>
    <property type="project" value="TreeGrafter"/>
</dbReference>
<dbReference type="GO" id="GO:0098609">
    <property type="term" value="P:cell-cell adhesion"/>
    <property type="evidence" value="ECO:0007669"/>
    <property type="project" value="TreeGrafter"/>
</dbReference>
<evidence type="ECO:0000256" key="2">
    <source>
        <dbReference type="ARBA" id="ARBA00022692"/>
    </source>
</evidence>
<keyword evidence="3" id="KW-1000">Mitochondrion outer membrane</keyword>
<evidence type="ECO:0000259" key="10">
    <source>
        <dbReference type="PROSITE" id="PS50106"/>
    </source>
</evidence>
<accession>A0A3Q3WKA9</accession>
<dbReference type="Pfam" id="PF00595">
    <property type="entry name" value="PDZ"/>
    <property type="match status" value="1"/>
</dbReference>
<dbReference type="GO" id="GO:0016323">
    <property type="term" value="C:basolateral plasma membrane"/>
    <property type="evidence" value="ECO:0007669"/>
    <property type="project" value="TreeGrafter"/>
</dbReference>
<comment type="subunit">
    <text evidence="7">Binds (via the PDZ domain) to isoform 2A of SYNJ2 (via the unique motif in the C-terminus). Interacts (via C-terminus) with RALBP1. Interacts (via PDZ domain) with ACVR2A (via C-terminus) and ACVR2B (via C-terminus). Forms a ternary complex with ACVR2A and RALBP1. Interacts with MAPK12. Interacts with DLL1; enhances DLL1 protein stability, and promotes notch signaling in endothelial cells.</text>
</comment>
<keyword evidence="5" id="KW-0496">Mitochondrion</keyword>
<evidence type="ECO:0000313" key="11">
    <source>
        <dbReference type="Ensembl" id="ENSMMOP00000012757.1"/>
    </source>
</evidence>
<dbReference type="SMART" id="SM00228">
    <property type="entry name" value="PDZ"/>
    <property type="match status" value="1"/>
</dbReference>
<keyword evidence="12" id="KW-1185">Reference proteome</keyword>
<reference evidence="11" key="1">
    <citation type="submission" date="2025-08" db="UniProtKB">
        <authorList>
            <consortium name="Ensembl"/>
        </authorList>
    </citation>
    <scope>IDENTIFICATION</scope>
</reference>
<dbReference type="OMA" id="YHHEVVE"/>
<dbReference type="AlphaFoldDB" id="A0A3Q3WKA9"/>
<dbReference type="Ensembl" id="ENSMMOT00000012968.1">
    <property type="protein sequence ID" value="ENSMMOP00000012757.1"/>
    <property type="gene ID" value="ENSMMOG00000009801.1"/>
</dbReference>
<evidence type="ECO:0000256" key="8">
    <source>
        <dbReference type="ARBA" id="ARBA00070337"/>
    </source>
</evidence>
<evidence type="ECO:0000256" key="7">
    <source>
        <dbReference type="ARBA" id="ARBA00063547"/>
    </source>
</evidence>
<dbReference type="GO" id="GO:0097120">
    <property type="term" value="P:receptor localization to synapse"/>
    <property type="evidence" value="ECO:0007669"/>
    <property type="project" value="TreeGrafter"/>
</dbReference>
<dbReference type="GO" id="GO:0030054">
    <property type="term" value="C:cell junction"/>
    <property type="evidence" value="ECO:0007669"/>
    <property type="project" value="TreeGrafter"/>
</dbReference>
<dbReference type="GO" id="GO:0043113">
    <property type="term" value="P:receptor clustering"/>
    <property type="evidence" value="ECO:0007669"/>
    <property type="project" value="TreeGrafter"/>
</dbReference>
<dbReference type="Gene3D" id="2.30.42.10">
    <property type="match status" value="1"/>
</dbReference>
<evidence type="ECO:0000256" key="1">
    <source>
        <dbReference type="ARBA" id="ARBA00004294"/>
    </source>
</evidence>
<dbReference type="PROSITE" id="PS50106">
    <property type="entry name" value="PDZ"/>
    <property type="match status" value="1"/>
</dbReference>
<proteinExistence type="predicted"/>
<dbReference type="GO" id="GO:0045197">
    <property type="term" value="P:establishment or maintenance of epithelial cell apical/basal polarity"/>
    <property type="evidence" value="ECO:0007669"/>
    <property type="project" value="TreeGrafter"/>
</dbReference>
<dbReference type="Proteomes" id="UP000261620">
    <property type="component" value="Unplaced"/>
</dbReference>
<comment type="subcellular location">
    <subcellularLocation>
        <location evidence="1">Mitochondrion outer membrane</location>
    </subcellularLocation>
</comment>
<dbReference type="GO" id="GO:0005741">
    <property type="term" value="C:mitochondrial outer membrane"/>
    <property type="evidence" value="ECO:0007669"/>
    <property type="project" value="UniProtKB-SubCell"/>
</dbReference>
<evidence type="ECO:0000256" key="9">
    <source>
        <dbReference type="ARBA" id="ARBA00075222"/>
    </source>
</evidence>
<dbReference type="SUPFAM" id="SSF50156">
    <property type="entry name" value="PDZ domain-like"/>
    <property type="match status" value="1"/>
</dbReference>
<evidence type="ECO:0000256" key="5">
    <source>
        <dbReference type="ARBA" id="ARBA00023128"/>
    </source>
</evidence>
<dbReference type="PANTHER" id="PTHR23119">
    <property type="entry name" value="DISCS LARGE"/>
    <property type="match status" value="1"/>
</dbReference>
<evidence type="ECO:0000256" key="3">
    <source>
        <dbReference type="ARBA" id="ARBA00022787"/>
    </source>
</evidence>
<dbReference type="InterPro" id="IPR050614">
    <property type="entry name" value="Synaptic_Scaffolding_LAP-MAGUK"/>
</dbReference>
<keyword evidence="2" id="KW-0812">Transmembrane</keyword>
<protein>
    <recommendedName>
        <fullName evidence="8">Synaptojanin-2-binding protein</fullName>
    </recommendedName>
    <alternativeName>
        <fullName evidence="9">Mitochondrial outer membrane protein 25</fullName>
    </alternativeName>
</protein>
<dbReference type="STRING" id="94237.ENSMMOP00000012757"/>
<feature type="domain" description="PDZ" evidence="10">
    <location>
        <begin position="14"/>
        <end position="101"/>
    </location>
</feature>
<keyword evidence="6" id="KW-0472">Membrane</keyword>
<dbReference type="FunFam" id="2.30.42.10:FF:000161">
    <property type="entry name" value="Synaptojanin-2-binding protein"/>
    <property type="match status" value="1"/>
</dbReference>